<dbReference type="AlphaFoldDB" id="A0A7S4QK86"/>
<proteinExistence type="predicted"/>
<accession>A0A7S4QK86</accession>
<dbReference type="EMBL" id="HBNS01004984">
    <property type="protein sequence ID" value="CAE4586173.1"/>
    <property type="molecule type" value="Transcribed_RNA"/>
</dbReference>
<sequence length="282" mass="31158">MGDDSNVCGTGHPGCKGDPRMNRAVHIRTENPRISLLDALIAGGFTFPASKIKRQSKKEGKIYDSDGVSLNQRRNQLSKRLWRAKRRGPVQEQVVRNKDIITGVDLDDSTEVGCVSGIRICPIQNDSFSINEIQKQPSIISSKSDKPQVNAVKEGTDMRQGKEVLKISYQQLLDQAVSKPNIFLASDTTRDEIVMHRITQYVAAHKPILPLWGQLGNLLAIPCLPESILMQPHSLHTGFSNREPLHLPMTSQCNTSLHGSSLGTLHGTIFTALLLFPRALPN</sequence>
<reference evidence="1" key="1">
    <citation type="submission" date="2021-01" db="EMBL/GenBank/DDBJ databases">
        <authorList>
            <person name="Corre E."/>
            <person name="Pelletier E."/>
            <person name="Niang G."/>
            <person name="Scheremetjew M."/>
            <person name="Finn R."/>
            <person name="Kale V."/>
            <person name="Holt S."/>
            <person name="Cochrane G."/>
            <person name="Meng A."/>
            <person name="Brown T."/>
            <person name="Cohen L."/>
        </authorList>
    </citation>
    <scope>NUCLEOTIDE SEQUENCE</scope>
    <source>
        <strain evidence="1">GSO104</strain>
    </source>
</reference>
<name>A0A7S4QK86_9STRA</name>
<organism evidence="1">
    <name type="scientific">Ditylum brightwellii</name>
    <dbReference type="NCBI Taxonomy" id="49249"/>
    <lineage>
        <taxon>Eukaryota</taxon>
        <taxon>Sar</taxon>
        <taxon>Stramenopiles</taxon>
        <taxon>Ochrophyta</taxon>
        <taxon>Bacillariophyta</taxon>
        <taxon>Mediophyceae</taxon>
        <taxon>Lithodesmiophycidae</taxon>
        <taxon>Lithodesmiales</taxon>
        <taxon>Lithodesmiaceae</taxon>
        <taxon>Ditylum</taxon>
    </lineage>
</organism>
<protein>
    <submittedName>
        <fullName evidence="1">Uncharacterized protein</fullName>
    </submittedName>
</protein>
<gene>
    <name evidence="1" type="ORF">DBRI00130_LOCUS4041</name>
</gene>
<evidence type="ECO:0000313" key="1">
    <source>
        <dbReference type="EMBL" id="CAE4586173.1"/>
    </source>
</evidence>